<reference evidence="1" key="1">
    <citation type="journal article" date="1993" name="Mol. Gen. Genet.">
        <title>Chloroplast DNA of black pine retains a residual inverted repeat lacking rRNA genes: nucleotide sequences of trnQ, trnK, psbA, trnI and trnH and the absence of rps16.</title>
        <authorList>
            <person name="Tsudzuki J."/>
            <person name="Nakashima K."/>
            <person name="Tsudzuki T."/>
            <person name="Hiratsuka J."/>
            <person name="Shibata M."/>
            <person name="Wakasugi T."/>
            <person name="Sugiura M."/>
        </authorList>
    </citation>
    <scope>NUCLEOTIDE SEQUENCE</scope>
</reference>
<proteinExistence type="predicted"/>
<dbReference type="AlphaFoldDB" id="Q32967"/>
<dbReference type="RefSeq" id="NP_042428.1">
    <property type="nucleotide sequence ID" value="NC_001631.1"/>
</dbReference>
<dbReference type="GeneID" id="1457676"/>
<reference evidence="1" key="3">
    <citation type="journal article" date="1994" name="Proc. Natl. Acad. Sci. U.S.A.">
        <title>Loss of all ndh genes as determined by sequencing the entire chloroplast genome of the black pine Pinus thunbergii.</title>
        <authorList>
            <person name="Wakasugi T."/>
            <person name="Tsudzuki J."/>
            <person name="Ito S."/>
            <person name="Nakashima K."/>
            <person name="Tsudzuki T."/>
            <person name="Sugiura M."/>
        </authorList>
    </citation>
    <scope>NUCLEOTIDE SEQUENCE</scope>
</reference>
<organism evidence="1">
    <name type="scientific">Pinus thunbergii</name>
    <name type="common">Japanese black pine</name>
    <name type="synonym">Pinus thunbergiana</name>
    <dbReference type="NCBI Taxonomy" id="3350"/>
    <lineage>
        <taxon>Eukaryota</taxon>
        <taxon>Viridiplantae</taxon>
        <taxon>Streptophyta</taxon>
        <taxon>Embryophyta</taxon>
        <taxon>Tracheophyta</taxon>
        <taxon>Spermatophyta</taxon>
        <taxon>Pinopsida</taxon>
        <taxon>Pinidae</taxon>
        <taxon>Conifers I</taxon>
        <taxon>Pinales</taxon>
        <taxon>Pinaceae</taxon>
        <taxon>Pinus</taxon>
        <taxon>Pinus subgen. Pinus</taxon>
    </lineage>
</organism>
<dbReference type="PIR" id="T07507">
    <property type="entry name" value="T07507"/>
</dbReference>
<keyword evidence="1" id="KW-0150">Chloroplast</keyword>
<keyword evidence="1" id="KW-0934">Plastid</keyword>
<protein>
    <submittedName>
        <fullName evidence="1">ORF57b</fullName>
    </submittedName>
</protein>
<geneLocation type="chloroplast" evidence="1"/>
<accession>Q32967</accession>
<name>Q32967_PINTH</name>
<sequence length="57" mass="6705">MEGLEYLVSFLFFYQYKWDQSLHCVLVHTNDKISLSLPAIMYEQNCFKPVPSLAMSK</sequence>
<dbReference type="EMBL" id="D17510">
    <property type="protein sequence ID" value="BAA04385.1"/>
    <property type="molecule type" value="Genomic_DNA"/>
</dbReference>
<reference evidence="1" key="2">
    <citation type="journal article" date="1994" name="Curr. Genet.">
        <title>A new gene encoding tRNA(Pro) (GGG) is present in the chloroplast genome of black pine: a compilation of 32 tRNA genes from black pine chloroplasts.</title>
        <authorList>
            <person name="Tsudzuki J."/>
            <person name="Ito S."/>
            <person name="Tsudzuki T."/>
            <person name="Wakasugi T."/>
            <person name="Sugiura M."/>
        </authorList>
    </citation>
    <scope>NUCLEOTIDE SEQUENCE</scope>
</reference>
<evidence type="ECO:0000313" key="1">
    <source>
        <dbReference type="EMBL" id="BAA04385.1"/>
    </source>
</evidence>